<accession>A0A1C3EL37</accession>
<reference evidence="1 2" key="1">
    <citation type="submission" date="2016-05" db="EMBL/GenBank/DDBJ databases">
        <title>Genomic and physiological characterization of Planctopirus sp. isolated from fresh water lake.</title>
        <authorList>
            <person name="Subhash Y."/>
            <person name="Ramana C."/>
        </authorList>
    </citation>
    <scope>NUCLEOTIDE SEQUENCE [LARGE SCALE GENOMIC DNA]</scope>
    <source>
        <strain evidence="1 2">JC280</strain>
    </source>
</reference>
<dbReference type="EMBL" id="LYDR01000046">
    <property type="protein sequence ID" value="ODA33935.1"/>
    <property type="molecule type" value="Genomic_DNA"/>
</dbReference>
<keyword evidence="2" id="KW-1185">Reference proteome</keyword>
<name>A0A1C3EL37_9PLAN</name>
<proteinExistence type="predicted"/>
<dbReference type="OrthoDB" id="367448at2"/>
<dbReference type="RefSeq" id="WP_068846754.1">
    <property type="nucleotide sequence ID" value="NZ_LYDR01000046.1"/>
</dbReference>
<evidence type="ECO:0000313" key="2">
    <source>
        <dbReference type="Proteomes" id="UP000094828"/>
    </source>
</evidence>
<dbReference type="Proteomes" id="UP000094828">
    <property type="component" value="Unassembled WGS sequence"/>
</dbReference>
<dbReference type="AlphaFoldDB" id="A0A1C3EL37"/>
<evidence type="ECO:0000313" key="1">
    <source>
        <dbReference type="EMBL" id="ODA33935.1"/>
    </source>
</evidence>
<gene>
    <name evidence="1" type="ORF">A6X21_17970</name>
</gene>
<organism evidence="1 2">
    <name type="scientific">Planctopirus hydrillae</name>
    <dbReference type="NCBI Taxonomy" id="1841610"/>
    <lineage>
        <taxon>Bacteria</taxon>
        <taxon>Pseudomonadati</taxon>
        <taxon>Planctomycetota</taxon>
        <taxon>Planctomycetia</taxon>
        <taxon>Planctomycetales</taxon>
        <taxon>Planctomycetaceae</taxon>
        <taxon>Planctopirus</taxon>
    </lineage>
</organism>
<evidence type="ECO:0008006" key="3">
    <source>
        <dbReference type="Google" id="ProtNLM"/>
    </source>
</evidence>
<comment type="caution">
    <text evidence="1">The sequence shown here is derived from an EMBL/GenBank/DDBJ whole genome shotgun (WGS) entry which is preliminary data.</text>
</comment>
<protein>
    <recommendedName>
        <fullName evidence="3">Haloacid dehalogenase</fullName>
    </recommendedName>
</protein>
<dbReference type="STRING" id="1841610.A6X21_17970"/>
<sequence length="310" mass="35287">MAKSLLQYMQMLDDPSRRWPAPPKIEEIKATPSIKPLAGLKLIAWDPYGTLIRIADGQLEPIVPQMLRMEIALDKTLKEFNMWNSMTRKPGAPWEYLWQIYQKIVEDSKLQAKVKKGETPDPNMASYWRKVLGKLEQKSYSYDESIYGDLDELSLKIAWFFQASLQGWEVSEEIARTFELSPISQTLAGDGQPFTVDQLTLGMLRKSASISTLRENWGQLSWQTGMRAVSPSFWEKFAKSLQSHGLESDRVAIVSSRMPVLAAAKTSHFKTILYAVEKSGLIASNEDFRDPAKKPDRLLTNPRQILDIMA</sequence>